<dbReference type="RefSeq" id="WP_272145832.1">
    <property type="nucleotide sequence ID" value="NZ_JAQNDM010000002.1"/>
</dbReference>
<keyword evidence="1" id="KW-0472">Membrane</keyword>
<feature type="transmembrane region" description="Helical" evidence="1">
    <location>
        <begin position="30"/>
        <end position="53"/>
    </location>
</feature>
<dbReference type="EMBL" id="JAQNDM010000002">
    <property type="protein sequence ID" value="MDC0715158.1"/>
    <property type="molecule type" value="Genomic_DNA"/>
</dbReference>
<keyword evidence="3" id="KW-1185">Reference proteome</keyword>
<keyword evidence="1" id="KW-1133">Transmembrane helix</keyword>
<accession>A0ABT5DR25</accession>
<dbReference type="Pfam" id="PF12732">
    <property type="entry name" value="YtxH"/>
    <property type="match status" value="1"/>
</dbReference>
<sequence length="90" mass="9668">MFTARDLKKLDKDDLLNLIGLETRKDTADYLLPALGAFTVGVLLGVGVGVLLAPKPGQELRTDLRNRFQSGQDAISGAVNRATESVTRNA</sequence>
<keyword evidence="1" id="KW-0812">Transmembrane</keyword>
<proteinExistence type="predicted"/>
<evidence type="ECO:0000313" key="2">
    <source>
        <dbReference type="EMBL" id="MDC0715158.1"/>
    </source>
</evidence>
<evidence type="ECO:0000256" key="1">
    <source>
        <dbReference type="SAM" id="Phobius"/>
    </source>
</evidence>
<comment type="caution">
    <text evidence="2">The sequence shown here is derived from an EMBL/GenBank/DDBJ whole genome shotgun (WGS) entry which is preliminary data.</text>
</comment>
<gene>
    <name evidence="2" type="ORF">POL68_42310</name>
</gene>
<organism evidence="2 3">
    <name type="scientific">Stigmatella ashevillensis</name>
    <dbReference type="NCBI Taxonomy" id="2995309"/>
    <lineage>
        <taxon>Bacteria</taxon>
        <taxon>Pseudomonadati</taxon>
        <taxon>Myxococcota</taxon>
        <taxon>Myxococcia</taxon>
        <taxon>Myxococcales</taxon>
        <taxon>Cystobacterineae</taxon>
        <taxon>Archangiaceae</taxon>
        <taxon>Stigmatella</taxon>
    </lineage>
</organism>
<protein>
    <submittedName>
        <fullName evidence="2">YtxH domain-containing protein</fullName>
    </submittedName>
</protein>
<dbReference type="InterPro" id="IPR024623">
    <property type="entry name" value="YtxH"/>
</dbReference>
<dbReference type="Proteomes" id="UP001221838">
    <property type="component" value="Unassembled WGS sequence"/>
</dbReference>
<evidence type="ECO:0000313" key="3">
    <source>
        <dbReference type="Proteomes" id="UP001221838"/>
    </source>
</evidence>
<name>A0ABT5DR25_9BACT</name>
<reference evidence="2 3" key="1">
    <citation type="submission" date="2022-11" db="EMBL/GenBank/DDBJ databases">
        <title>Minimal conservation of predation-associated metabolite biosynthetic gene clusters underscores biosynthetic potential of Myxococcota including descriptions for ten novel species: Archangium lansinium sp. nov., Myxococcus landrumus sp. nov., Nannocystis bai.</title>
        <authorList>
            <person name="Ahearne A."/>
            <person name="Stevens C."/>
            <person name="Dowd S."/>
        </authorList>
    </citation>
    <scope>NUCLEOTIDE SEQUENCE [LARGE SCALE GENOMIC DNA]</scope>
    <source>
        <strain evidence="2 3">NCWAL01</strain>
    </source>
</reference>